<dbReference type="RefSeq" id="WP_170219653.1">
    <property type="nucleotide sequence ID" value="NZ_BAAAUY010000010.1"/>
</dbReference>
<dbReference type="PIRSF" id="PIRSF006060">
    <property type="entry name" value="AA_transporter"/>
    <property type="match status" value="1"/>
</dbReference>
<organism evidence="7 8">
    <name type="scientific">Leucobacter komagatae</name>
    <dbReference type="NCBI Taxonomy" id="55969"/>
    <lineage>
        <taxon>Bacteria</taxon>
        <taxon>Bacillati</taxon>
        <taxon>Actinomycetota</taxon>
        <taxon>Actinomycetes</taxon>
        <taxon>Micrococcales</taxon>
        <taxon>Microbacteriaceae</taxon>
        <taxon>Leucobacter</taxon>
    </lineage>
</organism>
<feature type="transmembrane region" description="Helical" evidence="6">
    <location>
        <begin position="101"/>
        <end position="120"/>
    </location>
</feature>
<dbReference type="PANTHER" id="PTHR42770:SF16">
    <property type="entry name" value="AMINO ACID PERMEASE"/>
    <property type="match status" value="1"/>
</dbReference>
<evidence type="ECO:0000256" key="6">
    <source>
        <dbReference type="SAM" id="Phobius"/>
    </source>
</evidence>
<evidence type="ECO:0000256" key="2">
    <source>
        <dbReference type="ARBA" id="ARBA00022475"/>
    </source>
</evidence>
<dbReference type="InterPro" id="IPR050367">
    <property type="entry name" value="APC_superfamily"/>
</dbReference>
<feature type="transmembrane region" description="Helical" evidence="6">
    <location>
        <begin position="346"/>
        <end position="365"/>
    </location>
</feature>
<dbReference type="PANTHER" id="PTHR42770">
    <property type="entry name" value="AMINO ACID TRANSPORTER-RELATED"/>
    <property type="match status" value="1"/>
</dbReference>
<feature type="transmembrane region" description="Helical" evidence="6">
    <location>
        <begin position="429"/>
        <end position="449"/>
    </location>
</feature>
<keyword evidence="3 6" id="KW-0812">Transmembrane</keyword>
<gene>
    <name evidence="7" type="ORF">FB468_1429</name>
</gene>
<sequence length="458" mass="48668">MTHASPADAPEGATSLEDLGYAQELRRSMSLLDVVVYGLIYMVPMAPLAVFGIIYNFSGGMPALVYLVAAFAMLFSALSYKEMAKRFPVAGSVYSYVRLGINRFFGFIAGWAILLDYLLLPALLSVFAAAAMVTVVPGVPEFVWIIVFVVLAAAINLRGITLTAGINKIFLAIQVVVLAIFVVGALVAVAEGRAEFSLAPIFQAQEFSWAIVFGAIPIAALSFIGFDAISTLNEEAKGGGATVSRATIIVLIAVTFLFVVQVYLAALFVPTGTTFASGGATNNAFYNIAGEIIGPWFKILITLTSALIAIFANSIASQATSSRLVFSMARDGQLPRVFARVSDRQVPRNAMLLIAGLSLVVGILGTTEQELLTTLVTFGALTAYILLNIAVIVHFGLRAAGRNVFLHWVSPIIGTAVLGYALWNANVNAQLIGLGWLGLGALLAGYWALRARRERAAA</sequence>
<evidence type="ECO:0000313" key="8">
    <source>
        <dbReference type="Proteomes" id="UP000319094"/>
    </source>
</evidence>
<protein>
    <submittedName>
        <fullName evidence="7">Amino acid/polyamine/organocation transporter (APC superfamily)</fullName>
    </submittedName>
</protein>
<evidence type="ECO:0000256" key="5">
    <source>
        <dbReference type="ARBA" id="ARBA00023136"/>
    </source>
</evidence>
<dbReference type="Proteomes" id="UP000319094">
    <property type="component" value="Unassembled WGS sequence"/>
</dbReference>
<feature type="transmembrane region" description="Helical" evidence="6">
    <location>
        <begin position="371"/>
        <end position="397"/>
    </location>
</feature>
<feature type="transmembrane region" description="Helical" evidence="6">
    <location>
        <begin position="207"/>
        <end position="226"/>
    </location>
</feature>
<accession>A0A542Y5N7</accession>
<dbReference type="EMBL" id="VFON01000001">
    <property type="protein sequence ID" value="TQL43408.1"/>
    <property type="molecule type" value="Genomic_DNA"/>
</dbReference>
<feature type="transmembrane region" description="Helical" evidence="6">
    <location>
        <begin position="126"/>
        <end position="157"/>
    </location>
</feature>
<dbReference type="GO" id="GO:0022857">
    <property type="term" value="F:transmembrane transporter activity"/>
    <property type="evidence" value="ECO:0007669"/>
    <property type="project" value="InterPro"/>
</dbReference>
<keyword evidence="8" id="KW-1185">Reference proteome</keyword>
<evidence type="ECO:0000256" key="4">
    <source>
        <dbReference type="ARBA" id="ARBA00022989"/>
    </source>
</evidence>
<dbReference type="GO" id="GO:0005886">
    <property type="term" value="C:plasma membrane"/>
    <property type="evidence" value="ECO:0007669"/>
    <property type="project" value="UniProtKB-SubCell"/>
</dbReference>
<comment type="subcellular location">
    <subcellularLocation>
        <location evidence="1">Cell membrane</location>
        <topology evidence="1">Multi-pass membrane protein</topology>
    </subcellularLocation>
</comment>
<feature type="transmembrane region" description="Helical" evidence="6">
    <location>
        <begin position="246"/>
        <end position="269"/>
    </location>
</feature>
<keyword evidence="2" id="KW-1003">Cell membrane</keyword>
<dbReference type="InterPro" id="IPR002293">
    <property type="entry name" value="AA/rel_permease1"/>
</dbReference>
<comment type="caution">
    <text evidence="7">The sequence shown here is derived from an EMBL/GenBank/DDBJ whole genome shotgun (WGS) entry which is preliminary data.</text>
</comment>
<proteinExistence type="predicted"/>
<dbReference type="Gene3D" id="1.20.1740.10">
    <property type="entry name" value="Amino acid/polyamine transporter I"/>
    <property type="match status" value="1"/>
</dbReference>
<name>A0A542Y5N7_9MICO</name>
<feature type="transmembrane region" description="Helical" evidence="6">
    <location>
        <begin position="296"/>
        <end position="316"/>
    </location>
</feature>
<feature type="transmembrane region" description="Helical" evidence="6">
    <location>
        <begin position="34"/>
        <end position="57"/>
    </location>
</feature>
<reference evidence="7 8" key="1">
    <citation type="submission" date="2019-06" db="EMBL/GenBank/DDBJ databases">
        <title>Sequencing the genomes of 1000 actinobacteria strains.</title>
        <authorList>
            <person name="Klenk H.-P."/>
        </authorList>
    </citation>
    <scope>NUCLEOTIDE SEQUENCE [LARGE SCALE GENOMIC DNA]</scope>
    <source>
        <strain evidence="7 8">DSM 8803</strain>
    </source>
</reference>
<evidence type="ECO:0000256" key="1">
    <source>
        <dbReference type="ARBA" id="ARBA00004651"/>
    </source>
</evidence>
<feature type="transmembrane region" description="Helical" evidence="6">
    <location>
        <begin position="63"/>
        <end position="80"/>
    </location>
</feature>
<feature type="transmembrane region" description="Helical" evidence="6">
    <location>
        <begin position="169"/>
        <end position="187"/>
    </location>
</feature>
<dbReference type="AlphaFoldDB" id="A0A542Y5N7"/>
<evidence type="ECO:0000313" key="7">
    <source>
        <dbReference type="EMBL" id="TQL43408.1"/>
    </source>
</evidence>
<feature type="transmembrane region" description="Helical" evidence="6">
    <location>
        <begin position="404"/>
        <end position="423"/>
    </location>
</feature>
<keyword evidence="5 6" id="KW-0472">Membrane</keyword>
<dbReference type="Pfam" id="PF13520">
    <property type="entry name" value="AA_permease_2"/>
    <property type="match status" value="1"/>
</dbReference>
<evidence type="ECO:0000256" key="3">
    <source>
        <dbReference type="ARBA" id="ARBA00022692"/>
    </source>
</evidence>
<keyword evidence="4 6" id="KW-1133">Transmembrane helix</keyword>